<reference evidence="1" key="1">
    <citation type="journal article" date="2014" name="Appl. Environ. Microbiol.">
        <title>Detection and genomic characterization of motility in Lactobacillus curvatus: confirmation of motility in a species outside the Lactobacillus salivarius clade.</title>
        <authorList>
            <person name="Cousin F.J."/>
            <person name="Lynch S.M."/>
            <person name="Harris H.M."/>
            <person name="McCann A."/>
            <person name="Lynch D.B."/>
            <person name="Neville B.A."/>
            <person name="Irisawa T."/>
            <person name="Okada S."/>
            <person name="Endo A."/>
            <person name="O'Toole P.W."/>
        </authorList>
    </citation>
    <scope>NUCLEOTIDE SEQUENCE</scope>
    <source>
        <strain evidence="1">DSM 19519</strain>
    </source>
</reference>
<sequence>MELKQNKELLEQLEQLNTLLGSWDEKSLEQAEHILKDARAMITVLNDHSLAELTSSEKVIIDQIVQKYNKLMSAFSAQKKQLSQKISQLSRPNSTIRTYLQQEQGASLIDVDF</sequence>
<accession>A0A0A7RFK0</accession>
<protein>
    <recommendedName>
        <fullName evidence="2">Flagellar protein FliT</fullName>
    </recommendedName>
</protein>
<dbReference type="AlphaFoldDB" id="A0A0A7RFK0"/>
<dbReference type="EMBL" id="KM886865">
    <property type="protein sequence ID" value="AJA34017.1"/>
    <property type="molecule type" value="Genomic_DNA"/>
</dbReference>
<name>A0A0A7RFK0_9LACO</name>
<evidence type="ECO:0008006" key="2">
    <source>
        <dbReference type="Google" id="ProtNLM"/>
    </source>
</evidence>
<organism evidence="1">
    <name type="scientific">Liquorilactobacillus hordei</name>
    <dbReference type="NCBI Taxonomy" id="468911"/>
    <lineage>
        <taxon>Bacteria</taxon>
        <taxon>Bacillati</taxon>
        <taxon>Bacillota</taxon>
        <taxon>Bacilli</taxon>
        <taxon>Lactobacillales</taxon>
        <taxon>Lactobacillaceae</taxon>
        <taxon>Liquorilactobacillus</taxon>
    </lineage>
</organism>
<dbReference type="GeneID" id="98309822"/>
<evidence type="ECO:0000313" key="1">
    <source>
        <dbReference type="EMBL" id="AJA34017.1"/>
    </source>
</evidence>
<dbReference type="RefSeq" id="WP_057869775.1">
    <property type="nucleotide sequence ID" value="NZ_JBDNQB010000001.1"/>
</dbReference>
<proteinExistence type="predicted"/>